<accession>A0A226EQJ2</accession>
<organism evidence="4 5">
    <name type="scientific">Folsomia candida</name>
    <name type="common">Springtail</name>
    <dbReference type="NCBI Taxonomy" id="158441"/>
    <lineage>
        <taxon>Eukaryota</taxon>
        <taxon>Metazoa</taxon>
        <taxon>Ecdysozoa</taxon>
        <taxon>Arthropoda</taxon>
        <taxon>Hexapoda</taxon>
        <taxon>Collembola</taxon>
        <taxon>Entomobryomorpha</taxon>
        <taxon>Isotomoidea</taxon>
        <taxon>Isotomidae</taxon>
        <taxon>Proisotominae</taxon>
        <taxon>Folsomia</taxon>
    </lineage>
</organism>
<reference evidence="4 5" key="1">
    <citation type="submission" date="2015-12" db="EMBL/GenBank/DDBJ databases">
        <title>The genome of Folsomia candida.</title>
        <authorList>
            <person name="Faddeeva A."/>
            <person name="Derks M.F."/>
            <person name="Anvar Y."/>
            <person name="Smit S."/>
            <person name="Van Straalen N."/>
            <person name="Roelofs D."/>
        </authorList>
    </citation>
    <scope>NUCLEOTIDE SEQUENCE [LARGE SCALE GENOMIC DNA]</scope>
    <source>
        <strain evidence="4 5">VU population</strain>
        <tissue evidence="4">Whole body</tissue>
    </source>
</reference>
<keyword evidence="1" id="KW-0479">Metal-binding</keyword>
<feature type="region of interest" description="Disordered" evidence="2">
    <location>
        <begin position="103"/>
        <end position="183"/>
    </location>
</feature>
<proteinExistence type="predicted"/>
<dbReference type="AlphaFoldDB" id="A0A226EQJ2"/>
<dbReference type="Proteomes" id="UP000198287">
    <property type="component" value="Unassembled WGS sequence"/>
</dbReference>
<evidence type="ECO:0000256" key="1">
    <source>
        <dbReference type="PROSITE-ProRule" id="PRU00042"/>
    </source>
</evidence>
<dbReference type="PROSITE" id="PS00028">
    <property type="entry name" value="ZINC_FINGER_C2H2_1"/>
    <property type="match status" value="1"/>
</dbReference>
<feature type="compositionally biased region" description="Polar residues" evidence="2">
    <location>
        <begin position="237"/>
        <end position="246"/>
    </location>
</feature>
<evidence type="ECO:0000313" key="5">
    <source>
        <dbReference type="Proteomes" id="UP000198287"/>
    </source>
</evidence>
<feature type="compositionally biased region" description="Low complexity" evidence="2">
    <location>
        <begin position="169"/>
        <end position="183"/>
    </location>
</feature>
<feature type="compositionally biased region" description="Polar residues" evidence="2">
    <location>
        <begin position="148"/>
        <end position="167"/>
    </location>
</feature>
<dbReference type="PROSITE" id="PS50157">
    <property type="entry name" value="ZINC_FINGER_C2H2_2"/>
    <property type="match status" value="1"/>
</dbReference>
<name>A0A226EQJ2_FOLCA</name>
<feature type="region of interest" description="Disordered" evidence="2">
    <location>
        <begin position="237"/>
        <end position="259"/>
    </location>
</feature>
<feature type="compositionally biased region" description="Low complexity" evidence="2">
    <location>
        <begin position="118"/>
        <end position="130"/>
    </location>
</feature>
<sequence>MTATQASQTTYCSGCDELKETVAKLQQQLCKMETISSDLVRGLTCLKSLIVPPTPPHNYDSDASIDLEFEYPNFNKNSKETEPSSSQDADNRLNDIFEIPHQQISQMSTQSIPDKDSQPSPSKSPTTPKTNQVAVEPEPETLRVPETKVSSPAVSTCTNQDKGSSSPKVVPSTTIPTNSTPSVAPRFTMSQVVSKMFDIPPFKNGGNKYNAPSTSTAATQDNSDITTVKVSYTPSTTVPINSSTRPNILGRVSQKSTSLQRVTTTTTTPVTSVVIPSVAPRFIMPTNVEYCSTTDGNKDKPQSPRSPPPSSLPNPILTNATTTHEKEMTQYPPKSQAVLITFSKKRTQTRKNKANKQRKVLGYQMTPKVRKVFLCYDCGESFPSKPRLYSHQSETHEVIMLDD</sequence>
<evidence type="ECO:0000313" key="4">
    <source>
        <dbReference type="EMBL" id="OXA59417.1"/>
    </source>
</evidence>
<dbReference type="EMBL" id="LNIX01000002">
    <property type="protein sequence ID" value="OXA59417.1"/>
    <property type="molecule type" value="Genomic_DNA"/>
</dbReference>
<dbReference type="GO" id="GO:0008270">
    <property type="term" value="F:zinc ion binding"/>
    <property type="evidence" value="ECO:0007669"/>
    <property type="project" value="UniProtKB-KW"/>
</dbReference>
<keyword evidence="1" id="KW-0863">Zinc-finger</keyword>
<feature type="domain" description="C2H2-type" evidence="3">
    <location>
        <begin position="373"/>
        <end position="396"/>
    </location>
</feature>
<evidence type="ECO:0000259" key="3">
    <source>
        <dbReference type="PROSITE" id="PS50157"/>
    </source>
</evidence>
<comment type="caution">
    <text evidence="4">The sequence shown here is derived from an EMBL/GenBank/DDBJ whole genome shotgun (WGS) entry which is preliminary data.</text>
</comment>
<dbReference type="InterPro" id="IPR013087">
    <property type="entry name" value="Znf_C2H2_type"/>
</dbReference>
<protein>
    <recommendedName>
        <fullName evidence="3">C2H2-type domain-containing protein</fullName>
    </recommendedName>
</protein>
<gene>
    <name evidence="4" type="ORF">Fcan01_04273</name>
</gene>
<feature type="region of interest" description="Disordered" evidence="2">
    <location>
        <begin position="289"/>
        <end position="318"/>
    </location>
</feature>
<keyword evidence="5" id="KW-1185">Reference proteome</keyword>
<evidence type="ECO:0000256" key="2">
    <source>
        <dbReference type="SAM" id="MobiDB-lite"/>
    </source>
</evidence>
<keyword evidence="1" id="KW-0862">Zinc</keyword>